<feature type="region of interest" description="Disordered" evidence="7">
    <location>
        <begin position="2406"/>
        <end position="2454"/>
    </location>
</feature>
<feature type="compositionally biased region" description="Basic and acidic residues" evidence="7">
    <location>
        <begin position="2566"/>
        <end position="2575"/>
    </location>
</feature>
<feature type="compositionally biased region" description="Basic and acidic residues" evidence="7">
    <location>
        <begin position="1023"/>
        <end position="1036"/>
    </location>
</feature>
<evidence type="ECO:0000256" key="3">
    <source>
        <dbReference type="ARBA" id="ARBA00012601"/>
    </source>
</evidence>
<evidence type="ECO:0000259" key="8">
    <source>
        <dbReference type="Pfam" id="PF00759"/>
    </source>
</evidence>
<feature type="compositionally biased region" description="Basic and acidic residues" evidence="7">
    <location>
        <begin position="2519"/>
        <end position="2530"/>
    </location>
</feature>
<evidence type="ECO:0000256" key="5">
    <source>
        <dbReference type="ARBA" id="ARBA00023277"/>
    </source>
</evidence>
<comment type="catalytic activity">
    <reaction evidence="1">
        <text>Endohydrolysis of (1-&gt;4)-beta-D-glucosidic linkages in cellulose, lichenin and cereal beta-D-glucans.</text>
        <dbReference type="EC" id="3.2.1.4"/>
    </reaction>
</comment>
<feature type="compositionally biased region" description="Polar residues" evidence="7">
    <location>
        <begin position="3876"/>
        <end position="3885"/>
    </location>
</feature>
<feature type="region of interest" description="Disordered" evidence="7">
    <location>
        <begin position="2212"/>
        <end position="2248"/>
    </location>
</feature>
<feature type="compositionally biased region" description="Polar residues" evidence="7">
    <location>
        <begin position="3550"/>
        <end position="3561"/>
    </location>
</feature>
<feature type="compositionally biased region" description="Polar residues" evidence="7">
    <location>
        <begin position="1244"/>
        <end position="1264"/>
    </location>
</feature>
<feature type="compositionally biased region" description="Basic and acidic residues" evidence="7">
    <location>
        <begin position="1535"/>
        <end position="1550"/>
    </location>
</feature>
<feature type="compositionally biased region" description="Basic and acidic residues" evidence="7">
    <location>
        <begin position="4064"/>
        <end position="4106"/>
    </location>
</feature>
<dbReference type="PANTHER" id="PTHR35511:SF2">
    <property type="entry name" value="A-KINASE ANCHOR-LIKE PROTEIN"/>
    <property type="match status" value="1"/>
</dbReference>
<dbReference type="Pfam" id="PF00759">
    <property type="entry name" value="Glyco_hydro_9"/>
    <property type="match status" value="1"/>
</dbReference>
<dbReference type="InterPro" id="IPR012341">
    <property type="entry name" value="6hp_glycosidase-like_sf"/>
</dbReference>
<feature type="compositionally biased region" description="Basic and acidic residues" evidence="7">
    <location>
        <begin position="3965"/>
        <end position="4020"/>
    </location>
</feature>
<protein>
    <recommendedName>
        <fullName evidence="3">cellulase</fullName>
        <ecNumber evidence="3">3.2.1.4</ecNumber>
    </recommendedName>
</protein>
<feature type="compositionally biased region" description="Acidic residues" evidence="7">
    <location>
        <begin position="3491"/>
        <end position="3503"/>
    </location>
</feature>
<organism evidence="9">
    <name type="scientific">Aegilops tauschii</name>
    <name type="common">Tausch's goatgrass</name>
    <name type="synonym">Aegilops squarrosa</name>
    <dbReference type="NCBI Taxonomy" id="37682"/>
    <lineage>
        <taxon>Eukaryota</taxon>
        <taxon>Viridiplantae</taxon>
        <taxon>Streptophyta</taxon>
        <taxon>Embryophyta</taxon>
        <taxon>Tracheophyta</taxon>
        <taxon>Spermatophyta</taxon>
        <taxon>Magnoliopsida</taxon>
        <taxon>Liliopsida</taxon>
        <taxon>Poales</taxon>
        <taxon>Poaceae</taxon>
        <taxon>BOP clade</taxon>
        <taxon>Pooideae</taxon>
        <taxon>Triticodae</taxon>
        <taxon>Triticeae</taxon>
        <taxon>Triticinae</taxon>
        <taxon>Aegilops</taxon>
    </lineage>
</organism>
<feature type="compositionally biased region" description="Basic and acidic residues" evidence="7">
    <location>
        <begin position="2796"/>
        <end position="2807"/>
    </location>
</feature>
<evidence type="ECO:0000313" key="9">
    <source>
        <dbReference type="EnsemblPlants" id="EMT08365"/>
    </source>
</evidence>
<feature type="region of interest" description="Disordered" evidence="7">
    <location>
        <begin position="1099"/>
        <end position="1133"/>
    </location>
</feature>
<reference evidence="9" key="1">
    <citation type="submission" date="2015-06" db="UniProtKB">
        <authorList>
            <consortium name="EnsemblPlants"/>
        </authorList>
    </citation>
    <scope>IDENTIFICATION</scope>
</reference>
<feature type="compositionally biased region" description="Acidic residues" evidence="7">
    <location>
        <begin position="2590"/>
        <end position="2602"/>
    </location>
</feature>
<feature type="compositionally biased region" description="Polar residues" evidence="7">
    <location>
        <begin position="26"/>
        <end position="35"/>
    </location>
</feature>
<feature type="compositionally biased region" description="Basic and acidic residues" evidence="7">
    <location>
        <begin position="422"/>
        <end position="434"/>
    </location>
</feature>
<keyword evidence="6" id="KW-0624">Polysaccharide degradation</keyword>
<feature type="region of interest" description="Disordered" evidence="7">
    <location>
        <begin position="1922"/>
        <end position="1962"/>
    </location>
</feature>
<feature type="compositionally biased region" description="Polar residues" evidence="7">
    <location>
        <begin position="116"/>
        <end position="127"/>
    </location>
</feature>
<keyword evidence="4" id="KW-0136">Cellulose degradation</keyword>
<feature type="compositionally biased region" description="Basic and acidic residues" evidence="7">
    <location>
        <begin position="2958"/>
        <end position="2975"/>
    </location>
</feature>
<feature type="region of interest" description="Disordered" evidence="7">
    <location>
        <begin position="421"/>
        <end position="485"/>
    </location>
</feature>
<evidence type="ECO:0000256" key="6">
    <source>
        <dbReference type="ARBA" id="ARBA00023326"/>
    </source>
</evidence>
<dbReference type="EnsemblPlants" id="EMT08365">
    <property type="protein sequence ID" value="EMT08365"/>
    <property type="gene ID" value="F775_09713"/>
</dbReference>
<comment type="similarity">
    <text evidence="2">Belongs to the glycosyl hydrolase 9 (cellulase E) family.</text>
</comment>
<accession>M8B436</accession>
<feature type="compositionally biased region" description="Basic and acidic residues" evidence="7">
    <location>
        <begin position="3058"/>
        <end position="3098"/>
    </location>
</feature>
<feature type="region of interest" description="Disordered" evidence="7">
    <location>
        <begin position="72"/>
        <end position="364"/>
    </location>
</feature>
<feature type="region of interest" description="Disordered" evidence="7">
    <location>
        <begin position="2271"/>
        <end position="2302"/>
    </location>
</feature>
<feature type="compositionally biased region" description="Polar residues" evidence="7">
    <location>
        <begin position="968"/>
        <end position="982"/>
    </location>
</feature>
<feature type="compositionally biased region" description="Basic and acidic residues" evidence="7">
    <location>
        <begin position="145"/>
        <end position="162"/>
    </location>
</feature>
<feature type="region of interest" description="Disordered" evidence="7">
    <location>
        <begin position="1179"/>
        <end position="1420"/>
    </location>
</feature>
<feature type="region of interest" description="Disordered" evidence="7">
    <location>
        <begin position="1"/>
        <end position="56"/>
    </location>
</feature>
<feature type="compositionally biased region" description="Basic and acidic residues" evidence="7">
    <location>
        <begin position="840"/>
        <end position="853"/>
    </location>
</feature>
<feature type="compositionally biased region" description="Polar residues" evidence="7">
    <location>
        <begin position="309"/>
        <end position="322"/>
    </location>
</feature>
<feature type="compositionally biased region" description="Basic and acidic residues" evidence="7">
    <location>
        <begin position="331"/>
        <end position="340"/>
    </location>
</feature>
<feature type="region of interest" description="Disordered" evidence="7">
    <location>
        <begin position="3164"/>
        <end position="3222"/>
    </location>
</feature>
<feature type="compositionally biased region" description="Basic and acidic residues" evidence="7">
    <location>
        <begin position="1662"/>
        <end position="1673"/>
    </location>
</feature>
<feature type="compositionally biased region" description="Basic and acidic residues" evidence="7">
    <location>
        <begin position="2187"/>
        <end position="2204"/>
    </location>
</feature>
<feature type="region of interest" description="Disordered" evidence="7">
    <location>
        <begin position="2014"/>
        <end position="2044"/>
    </location>
</feature>
<feature type="region of interest" description="Disordered" evidence="7">
    <location>
        <begin position="1534"/>
        <end position="1565"/>
    </location>
</feature>
<feature type="compositionally biased region" description="Basic and acidic residues" evidence="7">
    <location>
        <begin position="916"/>
        <end position="925"/>
    </location>
</feature>
<feature type="compositionally biased region" description="Basic and acidic residues" evidence="7">
    <location>
        <begin position="251"/>
        <end position="260"/>
    </location>
</feature>
<feature type="region of interest" description="Disordered" evidence="7">
    <location>
        <begin position="1602"/>
        <end position="1721"/>
    </location>
</feature>
<dbReference type="SUPFAM" id="SSF48208">
    <property type="entry name" value="Six-hairpin glycosidases"/>
    <property type="match status" value="1"/>
</dbReference>
<feature type="compositionally biased region" description="Basic and acidic residues" evidence="7">
    <location>
        <begin position="2121"/>
        <end position="2130"/>
    </location>
</feature>
<feature type="compositionally biased region" description="Acidic residues" evidence="7">
    <location>
        <begin position="3208"/>
        <end position="3219"/>
    </location>
</feature>
<feature type="compositionally biased region" description="Basic and acidic residues" evidence="7">
    <location>
        <begin position="2418"/>
        <end position="2433"/>
    </location>
</feature>
<evidence type="ECO:0000256" key="4">
    <source>
        <dbReference type="ARBA" id="ARBA00023001"/>
    </source>
</evidence>
<feature type="compositionally biased region" description="Acidic residues" evidence="7">
    <location>
        <begin position="1695"/>
        <end position="1710"/>
    </location>
</feature>
<feature type="compositionally biased region" description="Polar residues" evidence="7">
    <location>
        <begin position="3702"/>
        <end position="3711"/>
    </location>
</feature>
<keyword evidence="5" id="KW-0119">Carbohydrate metabolism</keyword>
<feature type="compositionally biased region" description="Basic and acidic residues" evidence="7">
    <location>
        <begin position="563"/>
        <end position="577"/>
    </location>
</feature>
<proteinExistence type="inferred from homology"/>
<feature type="compositionally biased region" description="Polar residues" evidence="7">
    <location>
        <begin position="3099"/>
        <end position="3112"/>
    </location>
</feature>
<feature type="compositionally biased region" description="Basic and acidic residues" evidence="7">
    <location>
        <begin position="36"/>
        <end position="46"/>
    </location>
</feature>
<dbReference type="GO" id="GO:0008810">
    <property type="term" value="F:cellulase activity"/>
    <property type="evidence" value="ECO:0007669"/>
    <property type="project" value="UniProtKB-EC"/>
</dbReference>
<feature type="compositionally biased region" description="Polar residues" evidence="7">
    <location>
        <begin position="2217"/>
        <end position="2236"/>
    </location>
</feature>
<feature type="compositionally biased region" description="Polar residues" evidence="7">
    <location>
        <begin position="2132"/>
        <end position="2142"/>
    </location>
</feature>
<feature type="region of interest" description="Disordered" evidence="7">
    <location>
        <begin position="563"/>
        <end position="1063"/>
    </location>
</feature>
<sequence>MATEDEAREAADGEEIQVEAGDLGTTHLQMNLDSKLSSHAEMKDEATAMDSTEGMKVSEDQVLERAPSVVEILQEDTPNGTHASLNGHMKEGKISNEKPQENGQKGNEQVEASPDGISTDQSSTSNGEEAIDSLGHVENTTEDTSLLKHDNEEPKEHCRQDVEGNAIESKMVHKDTLQPDNDVEPTIDAQEGHNLEPAEVTEDTQPATMPCIPGEEVVAEAPAGVQTSLEPNVDEPDALPDTSDGNTETVEPAKVDKENCPEDEDVEIVKLEDQPSDKTDDVDADLVHEEVPKSKKTDVPEDMPKTGQADESMNGDQVLNQESTEETSDPLPEKTQETSHESNVSTSKETTPEHDAVTREPALDVQVQNQGLAEEIADAKEVDAEKTVQQRGIAFEEVTPEDNATIIEPSSDIQHLNNVESEEIKGLEDAKAGESSDQSNVTIAEDATEDKEATEDMQPVQGLEEEEPKNTGTVEMDEASSQPHADVINNLAEEDSVPACEPQVIGLKEEVKDTGATETQEITQQSHAAASEELVTEDNSMAIEPSNDDIQQILEQGSSEVKHAEVSDTQEICHERTISAPEEDSVKDDVTAEGPSCDAQEVENVASVEEIKENTAEDVSEQQMRGLETEEIQNTEPVETEEASDLRHPALLNDPAQEDILPSDVPKTESTVDVKDTEAIKTEALPQESNDSISEEPASEENITASEVICDDLAREPDVDMQSVQELQSEKKNAEFTEVSEASGEMDAAVIENPTHEDNLTTSESLVMESAEVSSNEATEGQEMPQSDATQSEDHKTEENMAVSEPQILEPEPAEEMRDGEATEPQAISLESTSVPEEDVTAKEAASDIREVQTEEPIEEPDDVKAEEISNQSSGTIVGETAQEHKLLSSDPTSDVQAKELESQKTGNSEDVQTEEASHQTHAEETLTENEPQIATEDNRAILADVSIQQLQGQEPVEFRDTEATEPQGISPSHTASGSEQSTPEDNEMTEPSPATQAENLESAIVTEESKDMKSTDAIAEEETPKECVQETEAHVDIPPVENTDPAEVHDNATTNDLPAEEVKDNEAIEVAEIHYESPVANIGDLTEDAKSNVALEDEAAPDEDVKPTEATAAIPQPQEPELEEIKNSEPVEVEDNIIARDLPAEEIKDTDAMETEMIPHESSGANISELINDMKSNVALADEAAPDEHAKATEATGTIPQPQEPDLEEIKNSEPAEVEGNKSASDLPSEEVKDTEAVETEAINDSTDANNSELTEDLQSNVALTDEAAHDEHVAVAETTVDIPQAQEPELEEVKNIEPVEVEETRSASDLPAEEVKETEAINESTVANTSELSEDVTSNVVPADEAAPEEHVLATEATVDIPEAQEPELEQTKSTEPSEVEEIISANDLPAEEVKDTEAVETEAINESADANNSELPEDVKNNVALADEAAPEEHVTVADDTVDMPQAQEPEVEEMKNTEPVEVEENISASDLPAEEVKKTEAINESADATISELTEEVKCNVALADEEPHEEHVTVAETAVDVPQAQELELEEIKNTEPVEVEEKMSASDMQAEEVKDTEAINESADAKISELTEDVKPNVALADEAAPEEHVIATKATVDIPQAQDPELEEIKNTEPVEVEENISESDLRAEEVKDAEAKKTEAINESTDANISELTEDVKSNVTRGDEAAPEELVTATEATVDIPRAQEPELEEIENVEPVEVEENTSVSDMPAEEVKDIEAKETDAINESSDANISELTEHMKSNVALIDEAAHEEHVTVAETTVDIPQAQEPELEEIKNTEAGDLSAEEVQEIEPKETEAISEMTDANIRELNEDVKSNVVLADEEPHAEQVTVAERTVDIPQTQEPELEEIKNTEPVEVEENRSARDLQAEEVRETEAINESPDANISELTEDVTSNVAPADEAAEHVIVTEATVDIPEAQEPKLEETKSTEPAEVEENISANDLPAEEVKDTEAVETEAINENTDANTSELTEDVKNNVALADEAAPEEHVTVADDTVDMPQAQEPEVEEMKNTEPVEVEENISASDLPAEEVKDTEAINESADANISELTEEVKCNVALADEEPQEEHVTVAETAVDIPQPQELELEEIKNTEPVEVEENISASDLLAEEVKDAEAKETEAINESTDANISELTEDVKSHDTRADEAAPEENVIAAEAAVDIPQTQVSELQELENVEPDKVEENRSEGDLPAEVVKEIETKETEAINESTDANVSELTGDVTSNVTPADEAAPEEHVTATEATVDIPRAQEPELEEIENVEPVEVEENTSASDMPAEEVRETEAINESTDANISELTGDMKSNVALIDEAAHEHVTVAETTVDIPQTQEPELEEIRYTEGGDLSAEEVMEIEPKETEAISGRTDANISELNEDVKSNVVLADEEPHAEQVTVAERTIDIPQAQEPELEEIKSTEPVEVEENRSASDLQAEEVKETEAINESPDANISELTEDVTSNVAPADEAAPEEHVIATEATVDIPPAQEPDLEESNNTEPVEVEGFISASDLPTEEVKETETKETEAINESTDANISELTEDVKGNIAHADDAAPEEHVIADEAAPEEHAIAAEATDDIPQAQVPELEELENTEPVEVEENKSATDLPAEEVKDTETKETEAVNKSADTNISELTEDVTLADEAAADIQIDVPPAKEPALEEMENIEPVEAQDGITSDNVPAEEINDTEAMETGEIPHESTDDSLTASAALPDIQQVPEQEAVEDKACTDTTENQGEPQQSIVSTSAELTPTEEETAVVEHTQDTHVQNAGSEPGSDPNLLVQSAHQSELAEDSKGQLVKAEETGQSNGATLEEPAADDNAANEIGPLADSKQERGLESAEENKCIDATEGEEGSHLSQDPGLEEPVSERDIATVEPTSDIQQVNDMDEAEEMAATEPINGEEISSQKTEVATLEDPSPTDNGTVPEQNPIELDEENLGNEISNAILADEDIKEEIQEPTEQKDESSDLGEKTAFTTQKDESATEEDVVQISGEDTVGTSNNIEQIKELPKSVIEHNAIKSGDHTDDQDDEQLHNVELQMQVCERSVDLTTEQPDDHVQKVNLDQQKKEDEAIEKQTEEIQTDEQKHDDSRADFTTETILEPQSNEIDTTNRKDNADVFEAEQTEAVTTEMLKNEQTLHIAQESIPSVTDVKVENSTEIEETIEQEDAPNNTGTLYTDADAEKYNEDEKENTEIDAAVAKTSTDEQDGTTDETINEEPTQLKVRTDGLINSNAKKTMFFTHLVVENDLGLPVEKDLKKTTDLAPSNEVMLENDPTVVPQNVESRVHSEEKECINANDGMQAIQASEEEIVDEVEKEEIQNEDTNVNHEEIETKLVDEEASGLQDLSFHPKVIDDKLATEQNGAQVETDSNEEMATGYTAVTESVKLGEAIYNKAGGPDVALSDENLAIEDNRRNLEASPAVTASGESMNEDNEHHKPDLPAHSAMDGNETEQASGLEVTERELFPEKPLPTGSEEQEESQITKEQDGENVQEQETDDTEKEEKEAEQSYLPVSHFLMNLIMGKESNEPDGNSEFKAEKKQEETTKDGSSLITSQQEESLGPIPTENKVDNERVFEQGKHNIEGSEETHDIKLEKDEELNRDTHGLEAPVCQNNVHGETSSEMVPGGSGLTTEMETRDIKLGEKATNSVCQEHMEATTQIEEGSLKLHDITSPKVSQEDTLEEGITDLQHEPLPENRSSDAVSGQTLLLTEPNMGDEKNLPNDTDDLQSPLSTKREESNESSITEAESTVEAELENGVDKEEKNQQTTTTGGVTEEQIENEHDISQKGTEAISDEQKGEITEPVMGNEINLIHEKGISAGSECKDEKQSSKFSNSELDNSEKALEIQLDGSSLHIDQDKQDESAGDQIVMEKNNLQDNPGESDLQKVQETEVAQESPEESDEGDQNSLPIREPVIKEVNVNKTVDNHVQTVDTQSQEEQETFNSQVQERDLDVASPEEAPEAEEKIVESKPEFSTDEEQSPKKDESNMAGEKTYDEKTKGAQEAKSLTDEAKTKVEEQGVVQKASHNQKRDLDVVSPTEAPGTEENVVDIKEPEFSTDEEQSPKKDVSNMAEEKSYEKKTNGDDEAKNFTDDAPTKIEEREAGQKASPKKHNILSGVGSKVQEIMEAGLQVHPTRIPAKKRTRRIYLCCLTHPMTPVSPSGPLISCPRDAPPPYKVATLSEFRREDMGIPLYSAEEVDKASSRWWAFGGAARPPGLSGVRRDGQSALCDPSGILAAPGPEIAMASEKQLGSFFAFFVFPSADELLWVSAWLLWATKNSSYLDDLISLGANDGVDVFSWDNKLAGARVLLSRIHGKRSALYTILDWKPGPYLQNMGPVSDGSSSA</sequence>
<evidence type="ECO:0000256" key="7">
    <source>
        <dbReference type="SAM" id="MobiDB-lite"/>
    </source>
</evidence>
<feature type="compositionally biased region" description="Basic and acidic residues" evidence="7">
    <location>
        <begin position="88"/>
        <end position="100"/>
    </location>
</feature>
<feature type="region of interest" description="Disordered" evidence="7">
    <location>
        <begin position="1774"/>
        <end position="1799"/>
    </location>
</feature>
<feature type="compositionally biased region" description="Basic and acidic residues" evidence="7">
    <location>
        <begin position="2145"/>
        <end position="2156"/>
    </location>
</feature>
<name>M8B436_AEGTA</name>
<feature type="compositionally biased region" description="Basic and acidic residues" evidence="7">
    <location>
        <begin position="3536"/>
        <end position="3549"/>
    </location>
</feature>
<feature type="compositionally biased region" description="Acidic residues" evidence="7">
    <location>
        <begin position="629"/>
        <end position="643"/>
    </location>
</feature>
<dbReference type="GO" id="GO:0030245">
    <property type="term" value="P:cellulose catabolic process"/>
    <property type="evidence" value="ECO:0007669"/>
    <property type="project" value="UniProtKB-KW"/>
</dbReference>
<feature type="compositionally biased region" description="Basic and acidic residues" evidence="7">
    <location>
        <begin position="2835"/>
        <end position="2851"/>
    </location>
</feature>
<feature type="region of interest" description="Disordered" evidence="7">
    <location>
        <begin position="2121"/>
        <end position="2158"/>
    </location>
</feature>
<feature type="compositionally biased region" description="Basic and acidic residues" evidence="7">
    <location>
        <begin position="666"/>
        <end position="681"/>
    </location>
</feature>
<feature type="compositionally biased region" description="Basic and acidic residues" evidence="7">
    <location>
        <begin position="267"/>
        <end position="304"/>
    </location>
</feature>
<dbReference type="EC" id="3.2.1.4" evidence="3"/>
<feature type="compositionally biased region" description="Low complexity" evidence="7">
    <location>
        <begin position="3768"/>
        <end position="3778"/>
    </location>
</feature>
<feature type="compositionally biased region" description="Basic and acidic residues" evidence="7">
    <location>
        <begin position="1631"/>
        <end position="1648"/>
    </location>
</feature>
<evidence type="ECO:0000256" key="1">
    <source>
        <dbReference type="ARBA" id="ARBA00000966"/>
    </source>
</evidence>
<feature type="domain" description="Glycoside hydrolase family 9" evidence="8">
    <location>
        <begin position="4264"/>
        <end position="4315"/>
    </location>
</feature>
<feature type="compositionally biased region" description="Basic and acidic residues" evidence="7">
    <location>
        <begin position="3814"/>
        <end position="3832"/>
    </location>
</feature>
<feature type="region of interest" description="Disordered" evidence="7">
    <location>
        <begin position="2566"/>
        <end position="2635"/>
    </location>
</feature>
<feature type="compositionally biased region" description="Acidic residues" evidence="7">
    <location>
        <begin position="1"/>
        <end position="17"/>
    </location>
</feature>
<feature type="compositionally biased region" description="Basic and acidic residues" evidence="7">
    <location>
        <begin position="350"/>
        <end position="362"/>
    </location>
</feature>
<feature type="compositionally biased region" description="Acidic residues" evidence="7">
    <location>
        <begin position="446"/>
        <end position="455"/>
    </location>
</feature>
<feature type="compositionally biased region" description="Polar residues" evidence="7">
    <location>
        <begin position="3923"/>
        <end position="3937"/>
    </location>
</feature>
<feature type="region of interest" description="Disordered" evidence="7">
    <location>
        <begin position="2651"/>
        <end position="3035"/>
    </location>
</feature>
<feature type="region of interest" description="Disordered" evidence="7">
    <location>
        <begin position="2511"/>
        <end position="2540"/>
    </location>
</feature>
<feature type="compositionally biased region" description="Polar residues" evidence="7">
    <location>
        <begin position="2880"/>
        <end position="2889"/>
    </location>
</feature>
<dbReference type="Gene3D" id="1.50.10.10">
    <property type="match status" value="1"/>
</dbReference>
<dbReference type="PANTHER" id="PTHR35511">
    <property type="entry name" value="A-KINASE ANCHOR-LIKE PROTEIN"/>
    <property type="match status" value="1"/>
</dbReference>
<feature type="region of interest" description="Disordered" evidence="7">
    <location>
        <begin position="2185"/>
        <end position="2204"/>
    </location>
</feature>
<dbReference type="InterPro" id="IPR008928">
    <property type="entry name" value="6-hairpin_glycosidase_sf"/>
</dbReference>
<feature type="compositionally biased region" description="Basic and acidic residues" evidence="7">
    <location>
        <begin position="1857"/>
        <end position="1885"/>
    </location>
</feature>
<dbReference type="InterPro" id="IPR001701">
    <property type="entry name" value="Glyco_hydro_9"/>
</dbReference>
<feature type="compositionally biased region" description="Polar residues" evidence="7">
    <location>
        <begin position="1323"/>
        <end position="1342"/>
    </location>
</feature>
<feature type="region of interest" description="Disordered" evidence="7">
    <location>
        <begin position="3053"/>
        <end position="3118"/>
    </location>
</feature>
<feature type="region of interest" description="Disordered" evidence="7">
    <location>
        <begin position="3662"/>
        <end position="4117"/>
    </location>
</feature>
<feature type="compositionally biased region" description="Polar residues" evidence="7">
    <location>
        <begin position="2733"/>
        <end position="2753"/>
    </location>
</feature>
<feature type="region of interest" description="Disordered" evidence="7">
    <location>
        <begin position="3414"/>
        <end position="3574"/>
    </location>
</feature>
<feature type="region of interest" description="Disordered" evidence="7">
    <location>
        <begin position="1845"/>
        <end position="1896"/>
    </location>
</feature>
<feature type="compositionally biased region" description="Basic and acidic residues" evidence="7">
    <location>
        <begin position="3009"/>
        <end position="3029"/>
    </location>
</feature>
<feature type="compositionally biased region" description="Basic and acidic residues" evidence="7">
    <location>
        <begin position="2614"/>
        <end position="2626"/>
    </location>
</feature>
<feature type="compositionally biased region" description="Basic and acidic residues" evidence="7">
    <location>
        <begin position="1929"/>
        <end position="1940"/>
    </location>
</feature>
<feature type="compositionally biased region" description="Basic and acidic residues" evidence="7">
    <location>
        <begin position="3691"/>
        <end position="3701"/>
    </location>
</feature>
<feature type="compositionally biased region" description="Polar residues" evidence="7">
    <location>
        <begin position="1649"/>
        <end position="1659"/>
    </location>
</feature>
<feature type="region of interest" description="Disordered" evidence="7">
    <location>
        <begin position="1452"/>
        <end position="1481"/>
    </location>
</feature>
<evidence type="ECO:0000256" key="2">
    <source>
        <dbReference type="ARBA" id="ARBA00007072"/>
    </source>
</evidence>
<feature type="compositionally biased region" description="Polar residues" evidence="7">
    <location>
        <begin position="772"/>
        <end position="790"/>
    </location>
</feature>
<feature type="compositionally biased region" description="Basic and acidic residues" evidence="7">
    <location>
        <begin position="1293"/>
        <end position="1308"/>
    </location>
</feature>